<dbReference type="InterPro" id="IPR038500">
    <property type="entry name" value="Antitermination_sf"/>
</dbReference>
<dbReference type="Proteomes" id="UP000317572">
    <property type="component" value="Chromosome"/>
</dbReference>
<name>A0A515CSM7_SERLI</name>
<dbReference type="InterPro" id="IPR036410">
    <property type="entry name" value="HSP_DnaJ_Cys-rich_dom_sf"/>
</dbReference>
<dbReference type="Pfam" id="PF03589">
    <property type="entry name" value="Antiterm"/>
    <property type="match status" value="2"/>
</dbReference>
<dbReference type="RefSeq" id="WP_142814799.1">
    <property type="nucleotide sequence ID" value="NZ_CP033893.1"/>
</dbReference>
<keyword evidence="1" id="KW-0805">Transcription regulation</keyword>
<evidence type="ECO:0000256" key="3">
    <source>
        <dbReference type="ARBA" id="ARBA00023163"/>
    </source>
</evidence>
<protein>
    <submittedName>
        <fullName evidence="4">Antitermination protein</fullName>
    </submittedName>
</protein>
<dbReference type="Gene3D" id="1.10.274.110">
    <property type="match status" value="1"/>
</dbReference>
<sequence>MNIETAIKHFSPKSLNISDSSRATASEDLTGTDIMAALGMVEAKAVFGMALCLGKYGVSEEDRQRSVDMLTQFASKKSPRAIKRAAGVKFGRCLRIMAAMAYGEFCRSALSAESCPCCQGRGLVRKTQINRNELAIEWEENKFSIKNGLWMLKECSQPPAKTVWEDVIMVACPVCQGKGNVSARCRCQGTGTVLDKKNSELQGVPVMKECPKCKGRGFKRVQPSVIYHAVKKLIPELPERTWRYSWKPFYESLLTKCYQEESELERIFSRVTR</sequence>
<dbReference type="GO" id="GO:0006355">
    <property type="term" value="P:regulation of DNA-templated transcription"/>
    <property type="evidence" value="ECO:0007669"/>
    <property type="project" value="InterPro"/>
</dbReference>
<dbReference type="EMBL" id="CP033893">
    <property type="protein sequence ID" value="QDL31167.1"/>
    <property type="molecule type" value="Genomic_DNA"/>
</dbReference>
<evidence type="ECO:0000313" key="5">
    <source>
        <dbReference type="Proteomes" id="UP000317572"/>
    </source>
</evidence>
<dbReference type="InterPro" id="IPR003222">
    <property type="entry name" value="Antitermntn"/>
</dbReference>
<organism evidence="4 5">
    <name type="scientific">Serratia liquefaciens</name>
    <dbReference type="NCBI Taxonomy" id="614"/>
    <lineage>
        <taxon>Bacteria</taxon>
        <taxon>Pseudomonadati</taxon>
        <taxon>Pseudomonadota</taxon>
        <taxon>Gammaproteobacteria</taxon>
        <taxon>Enterobacterales</taxon>
        <taxon>Yersiniaceae</taxon>
        <taxon>Serratia</taxon>
    </lineage>
</organism>
<reference evidence="4 5" key="1">
    <citation type="submission" date="2018-11" db="EMBL/GenBank/DDBJ databases">
        <title>The first complete genome of Serratia liquefaciens isolated from metalophyte plant revel distinctness adaptive mechanisms in an extreme habitat.</title>
        <authorList>
            <person name="Caneschi W.L."/>
            <person name="Sanchez A.B."/>
            <person name="Felestrino E.B."/>
            <person name="Assis R.A.B."/>
            <person name="Lemes C.G.C."/>
            <person name="Cordeiro I.F."/>
            <person name="Fonseca N.P."/>
            <person name="Villa M."/>
            <person name="Vieira I.T."/>
            <person name="Moraes L.A."/>
            <person name="Kamino L.H.Y."/>
            <person name="do Carmo F."/>
            <person name="Garcia C.M."/>
            <person name="Almeida N.F."/>
            <person name="Silva R.S."/>
            <person name="Ferro J.A."/>
            <person name="Ferro M.I.T."/>
            <person name="Varani A.M."/>
            <person name="Ferreira R.M."/>
            <person name="dos Santos V.L."/>
            <person name="Silva U.C."/>
            <person name="Setubal J.C."/>
            <person name="Moreira L.M."/>
        </authorList>
    </citation>
    <scope>NUCLEOTIDE SEQUENCE [LARGE SCALE GENOMIC DNA]</scope>
    <source>
        <strain evidence="4 5">FG3</strain>
    </source>
</reference>
<dbReference type="HAMAP" id="MF_04158">
    <property type="entry name" value="Antitermination_lambda"/>
    <property type="match status" value="1"/>
</dbReference>
<dbReference type="AlphaFoldDB" id="A0A515CSM7"/>
<proteinExistence type="inferred from homology"/>
<keyword evidence="3" id="KW-0804">Transcription</keyword>
<evidence type="ECO:0000256" key="1">
    <source>
        <dbReference type="ARBA" id="ARBA00023015"/>
    </source>
</evidence>
<evidence type="ECO:0000256" key="2">
    <source>
        <dbReference type="ARBA" id="ARBA00023125"/>
    </source>
</evidence>
<evidence type="ECO:0000313" key="4">
    <source>
        <dbReference type="EMBL" id="QDL31167.1"/>
    </source>
</evidence>
<dbReference type="GO" id="GO:0003677">
    <property type="term" value="F:DNA binding"/>
    <property type="evidence" value="ECO:0007669"/>
    <property type="project" value="UniProtKB-KW"/>
</dbReference>
<dbReference type="SUPFAM" id="SSF57938">
    <property type="entry name" value="DnaJ/Hsp40 cysteine-rich domain"/>
    <property type="match status" value="1"/>
</dbReference>
<keyword evidence="2" id="KW-0238">DNA-binding</keyword>
<accession>A0A515CSM7</accession>
<gene>
    <name evidence="4" type="ORF">EGO53_04935</name>
</gene>